<dbReference type="Proteomes" id="UP000187203">
    <property type="component" value="Unassembled WGS sequence"/>
</dbReference>
<dbReference type="AlphaFoldDB" id="A0A1R3J5M9"/>
<proteinExistence type="predicted"/>
<name>A0A1R3J5M9_9ROSI</name>
<gene>
    <name evidence="1" type="ORF">COLO4_19365</name>
</gene>
<organism evidence="1 2">
    <name type="scientific">Corchorus olitorius</name>
    <dbReference type="NCBI Taxonomy" id="93759"/>
    <lineage>
        <taxon>Eukaryota</taxon>
        <taxon>Viridiplantae</taxon>
        <taxon>Streptophyta</taxon>
        <taxon>Embryophyta</taxon>
        <taxon>Tracheophyta</taxon>
        <taxon>Spermatophyta</taxon>
        <taxon>Magnoliopsida</taxon>
        <taxon>eudicotyledons</taxon>
        <taxon>Gunneridae</taxon>
        <taxon>Pentapetalae</taxon>
        <taxon>rosids</taxon>
        <taxon>malvids</taxon>
        <taxon>Malvales</taxon>
        <taxon>Malvaceae</taxon>
        <taxon>Grewioideae</taxon>
        <taxon>Apeibeae</taxon>
        <taxon>Corchorus</taxon>
    </lineage>
</organism>
<evidence type="ECO:0000313" key="1">
    <source>
        <dbReference type="EMBL" id="OMO90104.1"/>
    </source>
</evidence>
<sequence>MASQLEGMLRRLGYAADAIKSTAYMCFLICKLDLARKSQFG</sequence>
<dbReference type="EMBL" id="AWUE01016599">
    <property type="protein sequence ID" value="OMO90104.1"/>
    <property type="molecule type" value="Genomic_DNA"/>
</dbReference>
<comment type="caution">
    <text evidence="1">The sequence shown here is derived from an EMBL/GenBank/DDBJ whole genome shotgun (WGS) entry which is preliminary data.</text>
</comment>
<protein>
    <submittedName>
        <fullName evidence="1">Uncharacterized protein</fullName>
    </submittedName>
</protein>
<accession>A0A1R3J5M9</accession>
<keyword evidence="2" id="KW-1185">Reference proteome</keyword>
<evidence type="ECO:0000313" key="2">
    <source>
        <dbReference type="Proteomes" id="UP000187203"/>
    </source>
</evidence>
<reference evidence="2" key="1">
    <citation type="submission" date="2013-09" db="EMBL/GenBank/DDBJ databases">
        <title>Corchorus olitorius genome sequencing.</title>
        <authorList>
            <person name="Alam M."/>
            <person name="Haque M.S."/>
            <person name="Islam M.S."/>
            <person name="Emdad E.M."/>
            <person name="Islam M.M."/>
            <person name="Ahmed B."/>
            <person name="Halim A."/>
            <person name="Hossen Q.M.M."/>
            <person name="Hossain M.Z."/>
            <person name="Ahmed R."/>
            <person name="Khan M.M."/>
            <person name="Islam R."/>
            <person name="Rashid M.M."/>
            <person name="Khan S.A."/>
            <person name="Rahman M.S."/>
            <person name="Alam M."/>
            <person name="Yahiya A.S."/>
            <person name="Khan M.S."/>
            <person name="Azam M.S."/>
            <person name="Haque T."/>
            <person name="Lashkar M.Z.H."/>
            <person name="Akhand A.I."/>
            <person name="Morshed G."/>
            <person name="Roy S."/>
            <person name="Uddin K.S."/>
            <person name="Rabeya T."/>
            <person name="Hossain A.S."/>
            <person name="Chowdhury A."/>
            <person name="Snigdha A.R."/>
            <person name="Mortoza M.S."/>
            <person name="Matin S.A."/>
            <person name="Hoque S.M.E."/>
            <person name="Islam M.K."/>
            <person name="Roy D.K."/>
            <person name="Haider R."/>
            <person name="Moosa M.M."/>
            <person name="Elias S.M."/>
            <person name="Hasan A.M."/>
            <person name="Jahan S."/>
            <person name="Shafiuddin M."/>
            <person name="Mahmood N."/>
            <person name="Shommy N.S."/>
        </authorList>
    </citation>
    <scope>NUCLEOTIDE SEQUENCE [LARGE SCALE GENOMIC DNA]</scope>
    <source>
        <strain evidence="2">cv. O-4</strain>
    </source>
</reference>